<dbReference type="AlphaFoldDB" id="A0A2U8FN64"/>
<dbReference type="RefSeq" id="WP_109034453.1">
    <property type="nucleotide sequence ID" value="NZ_CP029210.1"/>
</dbReference>
<feature type="domain" description="SPOR" evidence="2">
    <location>
        <begin position="160"/>
        <end position="236"/>
    </location>
</feature>
<dbReference type="Proteomes" id="UP000244892">
    <property type="component" value="Chromosome"/>
</dbReference>
<proteinExistence type="predicted"/>
<feature type="compositionally biased region" description="Low complexity" evidence="1">
    <location>
        <begin position="63"/>
        <end position="82"/>
    </location>
</feature>
<evidence type="ECO:0000256" key="1">
    <source>
        <dbReference type="SAM" id="MobiDB-lite"/>
    </source>
</evidence>
<dbReference type="InterPro" id="IPR007730">
    <property type="entry name" value="SPOR-like_dom"/>
</dbReference>
<gene>
    <name evidence="3" type="ORF">DEH84_02435</name>
</gene>
<protein>
    <submittedName>
        <fullName evidence="3">Sporulation protein</fullName>
    </submittedName>
</protein>
<organism evidence="3 4">
    <name type="scientific">Aquabacterium olei</name>
    <dbReference type="NCBI Taxonomy" id="1296669"/>
    <lineage>
        <taxon>Bacteria</taxon>
        <taxon>Pseudomonadati</taxon>
        <taxon>Pseudomonadota</taxon>
        <taxon>Betaproteobacteria</taxon>
        <taxon>Burkholderiales</taxon>
        <taxon>Aquabacterium</taxon>
    </lineage>
</organism>
<feature type="region of interest" description="Disordered" evidence="1">
    <location>
        <begin position="57"/>
        <end position="82"/>
    </location>
</feature>
<keyword evidence="4" id="KW-1185">Reference proteome</keyword>
<dbReference type="EMBL" id="CP029210">
    <property type="protein sequence ID" value="AWI52413.1"/>
    <property type="molecule type" value="Genomic_DNA"/>
</dbReference>
<sequence>MLRSLVLILLLVNAAFFAWTQGWLNEVVGIRPDGQREPQRLTQQKAASQLIVVTPEPAETPRSAPAVSPASEPASAAVASASEAESTRCLEAGPFPATQRTQLEALLRPVLPTAARQIDTVTVQGLWMVYMGPYADNDALGRKQDELRRIRGITFEPVRAPASLAPGLSLGRYTTQADAEAALERIRLRGIRTARTVTLRPAGELLVVRVPRASGADQQALAALTLPQNRGFAACR</sequence>
<evidence type="ECO:0000313" key="4">
    <source>
        <dbReference type="Proteomes" id="UP000244892"/>
    </source>
</evidence>
<dbReference type="KEGG" id="aon:DEH84_02435"/>
<reference evidence="3 4" key="1">
    <citation type="submission" date="2018-05" db="EMBL/GenBank/DDBJ databases">
        <title>complete genome sequence of Aquabacterium olei NBRC 110486.</title>
        <authorList>
            <person name="Tang B."/>
            <person name="Chang J."/>
            <person name="Zhang L."/>
            <person name="Yang H."/>
        </authorList>
    </citation>
    <scope>NUCLEOTIDE SEQUENCE [LARGE SCALE GENOMIC DNA]</scope>
    <source>
        <strain evidence="3 4">NBRC 110486</strain>
    </source>
</reference>
<dbReference type="OrthoDB" id="9153162at2"/>
<accession>A0A2U8FN64</accession>
<dbReference type="GO" id="GO:0042834">
    <property type="term" value="F:peptidoglycan binding"/>
    <property type="evidence" value="ECO:0007669"/>
    <property type="project" value="InterPro"/>
</dbReference>
<name>A0A2U8FN64_9BURK</name>
<evidence type="ECO:0000313" key="3">
    <source>
        <dbReference type="EMBL" id="AWI52413.1"/>
    </source>
</evidence>
<evidence type="ECO:0000259" key="2">
    <source>
        <dbReference type="PROSITE" id="PS51724"/>
    </source>
</evidence>
<dbReference type="PROSITE" id="PS51724">
    <property type="entry name" value="SPOR"/>
    <property type="match status" value="1"/>
</dbReference>